<feature type="region of interest" description="Disordered" evidence="1">
    <location>
        <begin position="133"/>
        <end position="164"/>
    </location>
</feature>
<keyword evidence="3" id="KW-1185">Reference proteome</keyword>
<accession>A0ABN9X2L6</accession>
<feature type="compositionally biased region" description="Low complexity" evidence="1">
    <location>
        <begin position="154"/>
        <end position="164"/>
    </location>
</feature>
<dbReference type="Proteomes" id="UP001189429">
    <property type="component" value="Unassembled WGS sequence"/>
</dbReference>
<comment type="caution">
    <text evidence="2">The sequence shown here is derived from an EMBL/GenBank/DDBJ whole genome shotgun (WGS) entry which is preliminary data.</text>
</comment>
<evidence type="ECO:0000313" key="2">
    <source>
        <dbReference type="EMBL" id="CAK0893536.1"/>
    </source>
</evidence>
<evidence type="ECO:0000313" key="3">
    <source>
        <dbReference type="Proteomes" id="UP001189429"/>
    </source>
</evidence>
<evidence type="ECO:0000256" key="1">
    <source>
        <dbReference type="SAM" id="MobiDB-lite"/>
    </source>
</evidence>
<gene>
    <name evidence="2" type="ORF">PCOR1329_LOCUS72826</name>
</gene>
<organism evidence="2 3">
    <name type="scientific">Prorocentrum cordatum</name>
    <dbReference type="NCBI Taxonomy" id="2364126"/>
    <lineage>
        <taxon>Eukaryota</taxon>
        <taxon>Sar</taxon>
        <taxon>Alveolata</taxon>
        <taxon>Dinophyceae</taxon>
        <taxon>Prorocentrales</taxon>
        <taxon>Prorocentraceae</taxon>
        <taxon>Prorocentrum</taxon>
    </lineage>
</organism>
<protein>
    <submittedName>
        <fullName evidence="2">Uncharacterized protein</fullName>
    </submittedName>
</protein>
<feature type="compositionally biased region" description="Low complexity" evidence="1">
    <location>
        <begin position="190"/>
        <end position="199"/>
    </location>
</feature>
<feature type="region of interest" description="Disordered" evidence="1">
    <location>
        <begin position="186"/>
        <end position="258"/>
    </location>
</feature>
<sequence>MRRFLRSHKHEQRLRSAAGLRSSSEAAAAVAAAGEQASISDHVNLLRRLEDDERGAGHQAPLRGCRARLAWRGELDRQVSRLMQDGEALLDPWEPLRETDRHRLRCGHLDKVYGWFSRHGRKEAAKERLGPHFLRFDLDEPPQPGSLRRPPAERPLAAAPSWAPPADVRRACPVAPPIAPFEPPLPASPPAAAWLARAPQPAPLRRRAPSALPPLEVPATPPLPPTEAPLADPAPPAPAAQPEKAEPPAAAPAALAST</sequence>
<proteinExistence type="predicted"/>
<feature type="compositionally biased region" description="Pro residues" evidence="1">
    <location>
        <begin position="211"/>
        <end position="239"/>
    </location>
</feature>
<feature type="non-terminal residue" evidence="2">
    <location>
        <position position="258"/>
    </location>
</feature>
<reference evidence="2" key="1">
    <citation type="submission" date="2023-10" db="EMBL/GenBank/DDBJ databases">
        <authorList>
            <person name="Chen Y."/>
            <person name="Shah S."/>
            <person name="Dougan E. K."/>
            <person name="Thang M."/>
            <person name="Chan C."/>
        </authorList>
    </citation>
    <scope>NUCLEOTIDE SEQUENCE [LARGE SCALE GENOMIC DNA]</scope>
</reference>
<name>A0ABN9X2L6_9DINO</name>
<feature type="compositionally biased region" description="Low complexity" evidence="1">
    <location>
        <begin position="247"/>
        <end position="258"/>
    </location>
</feature>
<dbReference type="EMBL" id="CAUYUJ010019761">
    <property type="protein sequence ID" value="CAK0893536.1"/>
    <property type="molecule type" value="Genomic_DNA"/>
</dbReference>